<feature type="region of interest" description="Disordered" evidence="1">
    <location>
        <begin position="175"/>
        <end position="239"/>
    </location>
</feature>
<feature type="compositionally biased region" description="Basic and acidic residues" evidence="1">
    <location>
        <begin position="195"/>
        <end position="204"/>
    </location>
</feature>
<proteinExistence type="predicted"/>
<protein>
    <submittedName>
        <fullName evidence="2">Uncharacterized protein</fullName>
    </submittedName>
</protein>
<dbReference type="AlphaFoldDB" id="A0A6H5G6B0"/>
<evidence type="ECO:0000313" key="2">
    <source>
        <dbReference type="EMBL" id="CAA9997446.1"/>
    </source>
</evidence>
<accession>A0A6H5G6B0</accession>
<dbReference type="Proteomes" id="UP000479000">
    <property type="component" value="Unassembled WGS sequence"/>
</dbReference>
<evidence type="ECO:0000313" key="3">
    <source>
        <dbReference type="Proteomes" id="UP000479000"/>
    </source>
</evidence>
<organism evidence="2 3">
    <name type="scientific">Nesidiocoris tenuis</name>
    <dbReference type="NCBI Taxonomy" id="355587"/>
    <lineage>
        <taxon>Eukaryota</taxon>
        <taxon>Metazoa</taxon>
        <taxon>Ecdysozoa</taxon>
        <taxon>Arthropoda</taxon>
        <taxon>Hexapoda</taxon>
        <taxon>Insecta</taxon>
        <taxon>Pterygota</taxon>
        <taxon>Neoptera</taxon>
        <taxon>Paraneoptera</taxon>
        <taxon>Hemiptera</taxon>
        <taxon>Heteroptera</taxon>
        <taxon>Panheteroptera</taxon>
        <taxon>Cimicomorpha</taxon>
        <taxon>Miridae</taxon>
        <taxon>Dicyphina</taxon>
        <taxon>Nesidiocoris</taxon>
    </lineage>
</organism>
<sequence>MVAKERSGVSGGLNKMEIQGFNSSPTICLKGVWVKNIEKFTIKILKFAQNEQTPHFRNVKNIHIFCKSKWKNWNRPKIENRNGASEKTFSYTRLLRITSRTSVCQDIFSAATVETLGHLVQRGYHKNPVKEDYTAYPHFAAWGPILVLGLAETNQKPQVVLTKWRYEDSPLRRRNQPVEIRAEKRRRSSSQVHGNLDEGRRSSEYRAVLPRCGRQKPLRQRRKTPKSPQMCKKSPKNLKSKCKYWSRPKIETELRKKTLTYLSTFTQNHIPSVCPCVRLWAARTTSPSDTTSAGGLSGGPLISIGLPSWSLMSADHCRLSADAGPPTRPPVARPPPPPAHVTVFGKESGYSYTDDSQKRAIFSVSNFQKSTYFKLNFLRYSLVPRMQTNSLS</sequence>
<feature type="compositionally biased region" description="Basic residues" evidence="1">
    <location>
        <begin position="213"/>
        <end position="225"/>
    </location>
</feature>
<keyword evidence="3" id="KW-1185">Reference proteome</keyword>
<gene>
    <name evidence="2" type="ORF">NTEN_LOCUS3748</name>
</gene>
<reference evidence="2 3" key="1">
    <citation type="submission" date="2020-02" db="EMBL/GenBank/DDBJ databases">
        <authorList>
            <person name="Ferguson B K."/>
        </authorList>
    </citation>
    <scope>NUCLEOTIDE SEQUENCE [LARGE SCALE GENOMIC DNA]</scope>
</reference>
<name>A0A6H5G6B0_9HEMI</name>
<dbReference type="EMBL" id="CADCXU010005807">
    <property type="protein sequence ID" value="CAA9997446.1"/>
    <property type="molecule type" value="Genomic_DNA"/>
</dbReference>
<evidence type="ECO:0000256" key="1">
    <source>
        <dbReference type="SAM" id="MobiDB-lite"/>
    </source>
</evidence>